<dbReference type="PANTHER" id="PTHR43047:SF72">
    <property type="entry name" value="OSMOSENSING HISTIDINE PROTEIN KINASE SLN1"/>
    <property type="match status" value="1"/>
</dbReference>
<evidence type="ECO:0000256" key="2">
    <source>
        <dbReference type="ARBA" id="ARBA00012438"/>
    </source>
</evidence>
<name>A0A1I1C8M5_9BACT</name>
<keyword evidence="8" id="KW-0902">Two-component regulatory system</keyword>
<dbReference type="SMART" id="SM00091">
    <property type="entry name" value="PAS"/>
    <property type="match status" value="2"/>
</dbReference>
<dbReference type="STRING" id="237018.SAMN04489723_12141"/>
<dbReference type="PROSITE" id="PS50110">
    <property type="entry name" value="RESPONSE_REGULATORY"/>
    <property type="match status" value="1"/>
</dbReference>
<dbReference type="CDD" id="cd17546">
    <property type="entry name" value="REC_hyHK_CKI1_RcsC-like"/>
    <property type="match status" value="1"/>
</dbReference>
<dbReference type="CDD" id="cd00082">
    <property type="entry name" value="HisKA"/>
    <property type="match status" value="1"/>
</dbReference>
<feature type="domain" description="Response regulatory" evidence="14">
    <location>
        <begin position="828"/>
        <end position="944"/>
    </location>
</feature>
<dbReference type="InterPro" id="IPR003661">
    <property type="entry name" value="HisK_dim/P_dom"/>
</dbReference>
<organism evidence="17 18">
    <name type="scientific">Algoriphagus aquimarinus</name>
    <dbReference type="NCBI Taxonomy" id="237018"/>
    <lineage>
        <taxon>Bacteria</taxon>
        <taxon>Pseudomonadati</taxon>
        <taxon>Bacteroidota</taxon>
        <taxon>Cytophagia</taxon>
        <taxon>Cytophagales</taxon>
        <taxon>Cyclobacteriaceae</taxon>
        <taxon>Algoriphagus</taxon>
    </lineage>
</organism>
<evidence type="ECO:0000256" key="12">
    <source>
        <dbReference type="SAM" id="Phobius"/>
    </source>
</evidence>
<dbReference type="SMART" id="SM00388">
    <property type="entry name" value="HisKA"/>
    <property type="match status" value="1"/>
</dbReference>
<comment type="catalytic activity">
    <reaction evidence="1">
        <text>ATP + protein L-histidine = ADP + protein N-phospho-L-histidine.</text>
        <dbReference type="EC" id="2.7.13.3"/>
    </reaction>
</comment>
<evidence type="ECO:0000259" key="15">
    <source>
        <dbReference type="PROSITE" id="PS50112"/>
    </source>
</evidence>
<keyword evidence="12" id="KW-0812">Transmembrane</keyword>
<evidence type="ECO:0000256" key="4">
    <source>
        <dbReference type="ARBA" id="ARBA00022679"/>
    </source>
</evidence>
<evidence type="ECO:0000259" key="14">
    <source>
        <dbReference type="PROSITE" id="PS50110"/>
    </source>
</evidence>
<dbReference type="Pfam" id="PF00512">
    <property type="entry name" value="HisKA"/>
    <property type="match status" value="1"/>
</dbReference>
<dbReference type="SUPFAM" id="SSF47384">
    <property type="entry name" value="Homodimeric domain of signal transducing histidine kinase"/>
    <property type="match status" value="1"/>
</dbReference>
<dbReference type="Proteomes" id="UP000198790">
    <property type="component" value="Unassembled WGS sequence"/>
</dbReference>
<dbReference type="FunFam" id="3.30.565.10:FF:000010">
    <property type="entry name" value="Sensor histidine kinase RcsC"/>
    <property type="match status" value="1"/>
</dbReference>
<dbReference type="InterPro" id="IPR001610">
    <property type="entry name" value="PAC"/>
</dbReference>
<accession>A0A1I1C8M5</accession>
<dbReference type="SMART" id="SM00086">
    <property type="entry name" value="PAC"/>
    <property type="match status" value="1"/>
</dbReference>
<evidence type="ECO:0000256" key="9">
    <source>
        <dbReference type="ARBA" id="ARBA00064003"/>
    </source>
</evidence>
<evidence type="ECO:0000256" key="7">
    <source>
        <dbReference type="ARBA" id="ARBA00022840"/>
    </source>
</evidence>
<evidence type="ECO:0000256" key="5">
    <source>
        <dbReference type="ARBA" id="ARBA00022741"/>
    </source>
</evidence>
<dbReference type="CDD" id="cd16922">
    <property type="entry name" value="HATPase_EvgS-ArcB-TorS-like"/>
    <property type="match status" value="1"/>
</dbReference>
<dbReference type="InterPro" id="IPR035965">
    <property type="entry name" value="PAS-like_dom_sf"/>
</dbReference>
<keyword evidence="6" id="KW-0418">Kinase</keyword>
<dbReference type="PANTHER" id="PTHR43047">
    <property type="entry name" value="TWO-COMPONENT HISTIDINE PROTEIN KINASE"/>
    <property type="match status" value="1"/>
</dbReference>
<feature type="domain" description="PAC" evidence="16">
    <location>
        <begin position="388"/>
        <end position="440"/>
    </location>
</feature>
<dbReference type="Pfam" id="PF02518">
    <property type="entry name" value="HATPase_c"/>
    <property type="match status" value="1"/>
</dbReference>
<feature type="domain" description="PAS" evidence="15">
    <location>
        <begin position="322"/>
        <end position="359"/>
    </location>
</feature>
<protein>
    <recommendedName>
        <fullName evidence="10">Sensory/regulatory protein RpfC</fullName>
        <ecNumber evidence="2">2.7.13.3</ecNumber>
    </recommendedName>
</protein>
<dbReference type="OrthoDB" id="9811889at2"/>
<dbReference type="InterPro" id="IPR013656">
    <property type="entry name" value="PAS_4"/>
</dbReference>
<feature type="transmembrane region" description="Helical" evidence="12">
    <location>
        <begin position="273"/>
        <end position="295"/>
    </location>
</feature>
<dbReference type="PRINTS" id="PR00344">
    <property type="entry name" value="BCTRLSENSOR"/>
</dbReference>
<dbReference type="InterPro" id="IPR000014">
    <property type="entry name" value="PAS"/>
</dbReference>
<dbReference type="SMART" id="SM00387">
    <property type="entry name" value="HATPase_c"/>
    <property type="match status" value="1"/>
</dbReference>
<dbReference type="Gene3D" id="3.30.450.20">
    <property type="entry name" value="PAS domain"/>
    <property type="match status" value="2"/>
</dbReference>
<evidence type="ECO:0000256" key="10">
    <source>
        <dbReference type="ARBA" id="ARBA00068150"/>
    </source>
</evidence>
<proteinExistence type="predicted"/>
<feature type="domain" description="PAS" evidence="15">
    <location>
        <begin position="441"/>
        <end position="511"/>
    </location>
</feature>
<evidence type="ECO:0000256" key="6">
    <source>
        <dbReference type="ARBA" id="ARBA00022777"/>
    </source>
</evidence>
<sequence length="953" mass="107618">MRQRIGYRRDFWLMIVIGSVLVILVILLGLSFFKAISDAETKSKREFLRKQTELAATEIEIEIDRFEVNASSLIKYLEDEDLDQDDFRDEFTIAVRRVFNNYPRLIDTVWVDLQDSTIYLTQTDRNDFIRDFAVGQIPTKADRDFIFTVEGNGLGFKLTFSLDPVRFTKDFVTHYYLNKGGSKLLMLGEKMENLDPGLDASMLEIDEASLKRIKDDVEIGVIGIYEIDWEKEPDSGSGILVQYPFNLGEFYDNAALLFMVESDSITGGIYSTYLFLFSGFVFLLMGTVVFFTLSLQNNLESQKLLKESAEEISELFDQQNLLLKELRGFVFFHDHKGRITQVSDEVEEVLGHPKSEFLDAISSEGEHIDVLNVKSLVKSALSQNKSFIDVEYDFHKPDGTKVHLRIFEKLVFDEEGGFKGGLGICTDITSQFQSNQELIESGKRLQNLIDNIPDIIFIYDNKGRVLETHARDQKFLKSVNRSLIGDYLFDLIPKKQREQTQFAFNLARKTEQIQTVDLKIDLGQENQYFEVRFFPLDRKRMMSISKDITSQRIWEKGLVDAMNAADQASRAKSEFLANMSHEIRTPMNGLLGIIDLLDQTSLDEEQLQYLDIIKNSGNSLLSIIKDILDYSKIEAGKIEVNSIVFSPAEELDKQVQIFYGLAQKKGVILTTTHGAGTSELMEGDVEKINQVILNLVGNAVKFTSRGGTVSVKLDIENISGDINYLQCSVKDSGIGIPKEEIAKLTDPFYQVESSSSRSYQGTGLGLAIAKKIVELMGGELTISSEFGEGAVFAFSVILKKAKFVKEYPSSELPKRTNWNGMAAEYPAQILLAEDNDLNLQLMTLMLDQLGYDFEVAKNGLEVLGLVKAKEFDMILMDVQMPLLNGLEASKKIRALGEKGEIFIIGLSANVFDEDQRKAAEAGMDDYLTKPIRLISLAEKIKEYSLKSASKKVE</sequence>
<dbReference type="GO" id="GO:0005886">
    <property type="term" value="C:plasma membrane"/>
    <property type="evidence" value="ECO:0007669"/>
    <property type="project" value="TreeGrafter"/>
</dbReference>
<dbReference type="FunFam" id="1.10.287.130:FF:000002">
    <property type="entry name" value="Two-component osmosensing histidine kinase"/>
    <property type="match status" value="1"/>
</dbReference>
<evidence type="ECO:0000256" key="11">
    <source>
        <dbReference type="PROSITE-ProRule" id="PRU00169"/>
    </source>
</evidence>
<dbReference type="InterPro" id="IPR001789">
    <property type="entry name" value="Sig_transdc_resp-reg_receiver"/>
</dbReference>
<comment type="subunit">
    <text evidence="9">At low DSF concentrations, interacts with RpfF.</text>
</comment>
<feature type="transmembrane region" description="Helical" evidence="12">
    <location>
        <begin position="12"/>
        <end position="33"/>
    </location>
</feature>
<dbReference type="Pfam" id="PF00989">
    <property type="entry name" value="PAS"/>
    <property type="match status" value="1"/>
</dbReference>
<evidence type="ECO:0000256" key="1">
    <source>
        <dbReference type="ARBA" id="ARBA00000085"/>
    </source>
</evidence>
<dbReference type="Gene3D" id="3.30.565.10">
    <property type="entry name" value="Histidine kinase-like ATPase, C-terminal domain"/>
    <property type="match status" value="1"/>
</dbReference>
<evidence type="ECO:0000313" key="17">
    <source>
        <dbReference type="EMBL" id="SFB56763.1"/>
    </source>
</evidence>
<dbReference type="Pfam" id="PF00072">
    <property type="entry name" value="Response_reg"/>
    <property type="match status" value="1"/>
</dbReference>
<dbReference type="InterPro" id="IPR011006">
    <property type="entry name" value="CheY-like_superfamily"/>
</dbReference>
<dbReference type="NCBIfam" id="TIGR00229">
    <property type="entry name" value="sensory_box"/>
    <property type="match status" value="1"/>
</dbReference>
<dbReference type="InterPro" id="IPR003594">
    <property type="entry name" value="HATPase_dom"/>
</dbReference>
<dbReference type="GO" id="GO:0005524">
    <property type="term" value="F:ATP binding"/>
    <property type="evidence" value="ECO:0007669"/>
    <property type="project" value="UniProtKB-KW"/>
</dbReference>
<dbReference type="InterPro" id="IPR013767">
    <property type="entry name" value="PAS_fold"/>
</dbReference>
<keyword evidence="7" id="KW-0067">ATP-binding</keyword>
<dbReference type="RefSeq" id="WP_092900810.1">
    <property type="nucleotide sequence ID" value="NZ_FOKK01000021.1"/>
</dbReference>
<keyword evidence="12" id="KW-0472">Membrane</keyword>
<keyword evidence="5" id="KW-0547">Nucleotide-binding</keyword>
<keyword evidence="4" id="KW-0808">Transferase</keyword>
<keyword evidence="3 11" id="KW-0597">Phosphoprotein</keyword>
<dbReference type="InterPro" id="IPR036890">
    <property type="entry name" value="HATPase_C_sf"/>
</dbReference>
<evidence type="ECO:0000313" key="18">
    <source>
        <dbReference type="Proteomes" id="UP000198790"/>
    </source>
</evidence>
<dbReference type="PROSITE" id="PS50109">
    <property type="entry name" value="HIS_KIN"/>
    <property type="match status" value="1"/>
</dbReference>
<dbReference type="SUPFAM" id="SSF55874">
    <property type="entry name" value="ATPase domain of HSP90 chaperone/DNA topoisomerase II/histidine kinase"/>
    <property type="match status" value="1"/>
</dbReference>
<dbReference type="EC" id="2.7.13.3" evidence="2"/>
<dbReference type="InterPro" id="IPR036097">
    <property type="entry name" value="HisK_dim/P_sf"/>
</dbReference>
<gene>
    <name evidence="17" type="ORF">SAMN04489723_12141</name>
</gene>
<evidence type="ECO:0000256" key="8">
    <source>
        <dbReference type="ARBA" id="ARBA00023012"/>
    </source>
</evidence>
<feature type="domain" description="Histidine kinase" evidence="13">
    <location>
        <begin position="578"/>
        <end position="800"/>
    </location>
</feature>
<dbReference type="InterPro" id="IPR004358">
    <property type="entry name" value="Sig_transdc_His_kin-like_C"/>
</dbReference>
<dbReference type="InterPro" id="IPR000700">
    <property type="entry name" value="PAS-assoc_C"/>
</dbReference>
<evidence type="ECO:0000259" key="16">
    <source>
        <dbReference type="PROSITE" id="PS50113"/>
    </source>
</evidence>
<dbReference type="EMBL" id="FOKK01000021">
    <property type="protein sequence ID" value="SFB56763.1"/>
    <property type="molecule type" value="Genomic_DNA"/>
</dbReference>
<dbReference type="GO" id="GO:0006355">
    <property type="term" value="P:regulation of DNA-templated transcription"/>
    <property type="evidence" value="ECO:0007669"/>
    <property type="project" value="InterPro"/>
</dbReference>
<dbReference type="Gene3D" id="3.40.50.2300">
    <property type="match status" value="1"/>
</dbReference>
<dbReference type="CDD" id="cd00130">
    <property type="entry name" value="PAS"/>
    <property type="match status" value="1"/>
</dbReference>
<evidence type="ECO:0000259" key="13">
    <source>
        <dbReference type="PROSITE" id="PS50109"/>
    </source>
</evidence>
<feature type="modified residue" description="4-aspartylphosphate" evidence="11">
    <location>
        <position position="877"/>
    </location>
</feature>
<dbReference type="Gene3D" id="1.10.287.130">
    <property type="match status" value="1"/>
</dbReference>
<dbReference type="GO" id="GO:0009927">
    <property type="term" value="F:histidine phosphotransfer kinase activity"/>
    <property type="evidence" value="ECO:0007669"/>
    <property type="project" value="TreeGrafter"/>
</dbReference>
<dbReference type="GO" id="GO:0000155">
    <property type="term" value="F:phosphorelay sensor kinase activity"/>
    <property type="evidence" value="ECO:0007669"/>
    <property type="project" value="InterPro"/>
</dbReference>
<dbReference type="Pfam" id="PF08448">
    <property type="entry name" value="PAS_4"/>
    <property type="match status" value="1"/>
</dbReference>
<reference evidence="17 18" key="1">
    <citation type="submission" date="2016-10" db="EMBL/GenBank/DDBJ databases">
        <authorList>
            <person name="de Groot N.N."/>
        </authorList>
    </citation>
    <scope>NUCLEOTIDE SEQUENCE [LARGE SCALE GENOMIC DNA]</scope>
    <source>
        <strain evidence="17 18">DSM 23399</strain>
    </source>
</reference>
<dbReference type="SMART" id="SM00448">
    <property type="entry name" value="REC"/>
    <property type="match status" value="1"/>
</dbReference>
<dbReference type="PROSITE" id="PS50113">
    <property type="entry name" value="PAC"/>
    <property type="match status" value="1"/>
</dbReference>
<keyword evidence="18" id="KW-1185">Reference proteome</keyword>
<dbReference type="InterPro" id="IPR005467">
    <property type="entry name" value="His_kinase_dom"/>
</dbReference>
<dbReference type="PROSITE" id="PS50112">
    <property type="entry name" value="PAS"/>
    <property type="match status" value="2"/>
</dbReference>
<dbReference type="SUPFAM" id="SSF52172">
    <property type="entry name" value="CheY-like"/>
    <property type="match status" value="1"/>
</dbReference>
<keyword evidence="12" id="KW-1133">Transmembrane helix</keyword>
<dbReference type="SUPFAM" id="SSF55785">
    <property type="entry name" value="PYP-like sensor domain (PAS domain)"/>
    <property type="match status" value="2"/>
</dbReference>
<evidence type="ECO:0000256" key="3">
    <source>
        <dbReference type="ARBA" id="ARBA00022553"/>
    </source>
</evidence>
<dbReference type="AlphaFoldDB" id="A0A1I1C8M5"/>